<dbReference type="Proteomes" id="UP000308652">
    <property type="component" value="Unassembled WGS sequence"/>
</dbReference>
<dbReference type="AlphaFoldDB" id="A0A5C3LNQ4"/>
<organism evidence="2 3">
    <name type="scientific">Crucibulum laeve</name>
    <dbReference type="NCBI Taxonomy" id="68775"/>
    <lineage>
        <taxon>Eukaryota</taxon>
        <taxon>Fungi</taxon>
        <taxon>Dikarya</taxon>
        <taxon>Basidiomycota</taxon>
        <taxon>Agaricomycotina</taxon>
        <taxon>Agaricomycetes</taxon>
        <taxon>Agaricomycetidae</taxon>
        <taxon>Agaricales</taxon>
        <taxon>Agaricineae</taxon>
        <taxon>Nidulariaceae</taxon>
        <taxon>Crucibulum</taxon>
    </lineage>
</organism>
<keyword evidence="1" id="KW-0732">Signal</keyword>
<proteinExistence type="predicted"/>
<protein>
    <submittedName>
        <fullName evidence="2">Uncharacterized protein</fullName>
    </submittedName>
</protein>
<evidence type="ECO:0000313" key="3">
    <source>
        <dbReference type="Proteomes" id="UP000308652"/>
    </source>
</evidence>
<dbReference type="EMBL" id="ML213639">
    <property type="protein sequence ID" value="TFK33913.1"/>
    <property type="molecule type" value="Genomic_DNA"/>
</dbReference>
<accession>A0A5C3LNQ4</accession>
<reference evidence="2 3" key="1">
    <citation type="journal article" date="2019" name="Nat. Ecol. Evol.">
        <title>Megaphylogeny resolves global patterns of mushroom evolution.</title>
        <authorList>
            <person name="Varga T."/>
            <person name="Krizsan K."/>
            <person name="Foldi C."/>
            <person name="Dima B."/>
            <person name="Sanchez-Garcia M."/>
            <person name="Sanchez-Ramirez S."/>
            <person name="Szollosi G.J."/>
            <person name="Szarkandi J.G."/>
            <person name="Papp V."/>
            <person name="Albert L."/>
            <person name="Andreopoulos W."/>
            <person name="Angelini C."/>
            <person name="Antonin V."/>
            <person name="Barry K.W."/>
            <person name="Bougher N.L."/>
            <person name="Buchanan P."/>
            <person name="Buyck B."/>
            <person name="Bense V."/>
            <person name="Catcheside P."/>
            <person name="Chovatia M."/>
            <person name="Cooper J."/>
            <person name="Damon W."/>
            <person name="Desjardin D."/>
            <person name="Finy P."/>
            <person name="Geml J."/>
            <person name="Haridas S."/>
            <person name="Hughes K."/>
            <person name="Justo A."/>
            <person name="Karasinski D."/>
            <person name="Kautmanova I."/>
            <person name="Kiss B."/>
            <person name="Kocsube S."/>
            <person name="Kotiranta H."/>
            <person name="LaButti K.M."/>
            <person name="Lechner B.E."/>
            <person name="Liimatainen K."/>
            <person name="Lipzen A."/>
            <person name="Lukacs Z."/>
            <person name="Mihaltcheva S."/>
            <person name="Morgado L.N."/>
            <person name="Niskanen T."/>
            <person name="Noordeloos M.E."/>
            <person name="Ohm R.A."/>
            <person name="Ortiz-Santana B."/>
            <person name="Ovrebo C."/>
            <person name="Racz N."/>
            <person name="Riley R."/>
            <person name="Savchenko A."/>
            <person name="Shiryaev A."/>
            <person name="Soop K."/>
            <person name="Spirin V."/>
            <person name="Szebenyi C."/>
            <person name="Tomsovsky M."/>
            <person name="Tulloss R.E."/>
            <person name="Uehling J."/>
            <person name="Grigoriev I.V."/>
            <person name="Vagvolgyi C."/>
            <person name="Papp T."/>
            <person name="Martin F.M."/>
            <person name="Miettinen O."/>
            <person name="Hibbett D.S."/>
            <person name="Nagy L.G."/>
        </authorList>
    </citation>
    <scope>NUCLEOTIDE SEQUENCE [LARGE SCALE GENOMIC DNA]</scope>
    <source>
        <strain evidence="2 3">CBS 166.37</strain>
    </source>
</reference>
<dbReference type="OrthoDB" id="3050153at2759"/>
<sequence length="193" mass="20959">MMFEVLFLITIFITGILGQTVDVQFYDEEGCDNVGASCNALPADDCCGSPNFLWTSISTDNWQNVAAGTEVRAHSPQNGNICAILLVTIEEGECLINEVPDTISAAAFFNGSHRKRRRGVAGATEKCDKVHPIDEYFYQPGDGFRYIVDAKNATHAAAFNAVTSSSERAQYISANFDKKVVVKASKAVTKFTG</sequence>
<gene>
    <name evidence="2" type="ORF">BDQ12DRAFT_765507</name>
</gene>
<evidence type="ECO:0000313" key="2">
    <source>
        <dbReference type="EMBL" id="TFK33913.1"/>
    </source>
</evidence>
<feature type="signal peptide" evidence="1">
    <location>
        <begin position="1"/>
        <end position="18"/>
    </location>
</feature>
<name>A0A5C3LNQ4_9AGAR</name>
<keyword evidence="3" id="KW-1185">Reference proteome</keyword>
<feature type="chain" id="PRO_5022867840" evidence="1">
    <location>
        <begin position="19"/>
        <end position="193"/>
    </location>
</feature>
<evidence type="ECO:0000256" key="1">
    <source>
        <dbReference type="SAM" id="SignalP"/>
    </source>
</evidence>